<evidence type="ECO:0000256" key="1">
    <source>
        <dbReference type="SAM" id="MobiDB-lite"/>
    </source>
</evidence>
<evidence type="ECO:0000313" key="2">
    <source>
        <dbReference type="EMBL" id="TXG71803.1"/>
    </source>
</evidence>
<reference evidence="3" key="1">
    <citation type="journal article" date="2019" name="Gigascience">
        <title>De novo genome assembly of the endangered Acer yangbiense, a plant species with extremely small populations endemic to Yunnan Province, China.</title>
        <authorList>
            <person name="Yang J."/>
            <person name="Wariss H.M."/>
            <person name="Tao L."/>
            <person name="Zhang R."/>
            <person name="Yun Q."/>
            <person name="Hollingsworth P."/>
            <person name="Dao Z."/>
            <person name="Luo G."/>
            <person name="Guo H."/>
            <person name="Ma Y."/>
            <person name="Sun W."/>
        </authorList>
    </citation>
    <scope>NUCLEOTIDE SEQUENCE [LARGE SCALE GENOMIC DNA]</scope>
    <source>
        <strain evidence="3">cv. Malutang</strain>
    </source>
</reference>
<comment type="caution">
    <text evidence="2">The sequence shown here is derived from an EMBL/GenBank/DDBJ whole genome shotgun (WGS) entry which is preliminary data.</text>
</comment>
<dbReference type="Proteomes" id="UP000323000">
    <property type="component" value="Chromosome 1"/>
</dbReference>
<dbReference type="AlphaFoldDB" id="A0A5C7IQZ9"/>
<dbReference type="EMBL" id="VAHF01000001">
    <property type="protein sequence ID" value="TXG71803.1"/>
    <property type="molecule type" value="Genomic_DNA"/>
</dbReference>
<feature type="region of interest" description="Disordered" evidence="1">
    <location>
        <begin position="66"/>
        <end position="86"/>
    </location>
</feature>
<evidence type="ECO:0000313" key="3">
    <source>
        <dbReference type="Proteomes" id="UP000323000"/>
    </source>
</evidence>
<gene>
    <name evidence="2" type="ORF">EZV62_000382</name>
</gene>
<accession>A0A5C7IQZ9</accession>
<name>A0A5C7IQZ9_9ROSI</name>
<sequence length="86" mass="9212">MASRGDVGGCTARFLSPGGLFGTNQQFTERFQDEPTARVHNNTQPGGGHNNTQPITARVLSTEKLWGIQGETSDNRIPPTARGSNT</sequence>
<keyword evidence="3" id="KW-1185">Reference proteome</keyword>
<protein>
    <submittedName>
        <fullName evidence="2">Uncharacterized protein</fullName>
    </submittedName>
</protein>
<organism evidence="2 3">
    <name type="scientific">Acer yangbiense</name>
    <dbReference type="NCBI Taxonomy" id="1000413"/>
    <lineage>
        <taxon>Eukaryota</taxon>
        <taxon>Viridiplantae</taxon>
        <taxon>Streptophyta</taxon>
        <taxon>Embryophyta</taxon>
        <taxon>Tracheophyta</taxon>
        <taxon>Spermatophyta</taxon>
        <taxon>Magnoliopsida</taxon>
        <taxon>eudicotyledons</taxon>
        <taxon>Gunneridae</taxon>
        <taxon>Pentapetalae</taxon>
        <taxon>rosids</taxon>
        <taxon>malvids</taxon>
        <taxon>Sapindales</taxon>
        <taxon>Sapindaceae</taxon>
        <taxon>Hippocastanoideae</taxon>
        <taxon>Acereae</taxon>
        <taxon>Acer</taxon>
    </lineage>
</organism>
<proteinExistence type="predicted"/>